<evidence type="ECO:0000313" key="2">
    <source>
        <dbReference type="Proteomes" id="UP001368270"/>
    </source>
</evidence>
<gene>
    <name evidence="1" type="ORF">WG622_15135</name>
</gene>
<dbReference type="Proteomes" id="UP001368270">
    <property type="component" value="Unassembled WGS sequence"/>
</dbReference>
<dbReference type="EC" id="1.11.1.-" evidence="1"/>
<dbReference type="RefSeq" id="WP_339404354.1">
    <property type="nucleotide sequence ID" value="NZ_JBBGAZ010000010.1"/>
</dbReference>
<evidence type="ECO:0000313" key="1">
    <source>
        <dbReference type="EMBL" id="MEJ5219589.1"/>
    </source>
</evidence>
<dbReference type="PANTHER" id="PTHR35368:SF1">
    <property type="entry name" value="HYDROPEROXIDE REDUCTASE"/>
    <property type="match status" value="1"/>
</dbReference>
<name>A0ABU8QJI0_9RHOB</name>
<proteinExistence type="predicted"/>
<dbReference type="SUPFAM" id="SSF82784">
    <property type="entry name" value="OsmC-like"/>
    <property type="match status" value="1"/>
</dbReference>
<keyword evidence="1" id="KW-0575">Peroxidase</keyword>
<sequence>MAIRQKTVMTIKLAGRGTSHSRSEAHVRDLVQVVDEPIERGGTNEGLAPTETAFSALIGCTNVIGHKCAAKLGVDIGDLDFAMEVDFDRRGVLLMEEVEVPFKAIRLSVTSKGSATAEELQRVAEETAKYCPIAKLYENSGTELTVTWESG</sequence>
<accession>A0ABU8QJI0</accession>
<dbReference type="InterPro" id="IPR003718">
    <property type="entry name" value="OsmC/Ohr_fam"/>
</dbReference>
<comment type="caution">
    <text evidence="1">The sequence shown here is derived from an EMBL/GenBank/DDBJ whole genome shotgun (WGS) entry which is preliminary data.</text>
</comment>
<organism evidence="1 2">
    <name type="scientific">Cognatishimia coralii</name>
    <dbReference type="NCBI Taxonomy" id="3083254"/>
    <lineage>
        <taxon>Bacteria</taxon>
        <taxon>Pseudomonadati</taxon>
        <taxon>Pseudomonadota</taxon>
        <taxon>Alphaproteobacteria</taxon>
        <taxon>Rhodobacterales</taxon>
        <taxon>Paracoccaceae</taxon>
        <taxon>Cognatishimia</taxon>
    </lineage>
</organism>
<dbReference type="PANTHER" id="PTHR35368">
    <property type="entry name" value="HYDROPEROXIDE REDUCTASE"/>
    <property type="match status" value="1"/>
</dbReference>
<keyword evidence="2" id="KW-1185">Reference proteome</keyword>
<protein>
    <submittedName>
        <fullName evidence="1">OsmC family protein</fullName>
        <ecNumber evidence="1">1.11.1.-</ecNumber>
    </submittedName>
</protein>
<keyword evidence="1" id="KW-0560">Oxidoreductase</keyword>
<dbReference type="InterPro" id="IPR052924">
    <property type="entry name" value="OsmC/Ohr_hydroprdx_reductase"/>
</dbReference>
<dbReference type="Pfam" id="PF02566">
    <property type="entry name" value="OsmC"/>
    <property type="match status" value="1"/>
</dbReference>
<dbReference type="InterPro" id="IPR036102">
    <property type="entry name" value="OsmC/Ohrsf"/>
</dbReference>
<dbReference type="Gene3D" id="3.30.300.20">
    <property type="match status" value="1"/>
</dbReference>
<dbReference type="GO" id="GO:0004601">
    <property type="term" value="F:peroxidase activity"/>
    <property type="evidence" value="ECO:0007669"/>
    <property type="project" value="UniProtKB-KW"/>
</dbReference>
<dbReference type="InterPro" id="IPR015946">
    <property type="entry name" value="KH_dom-like_a/b"/>
</dbReference>
<reference evidence="1 2" key="1">
    <citation type="submission" date="2024-03" db="EMBL/GenBank/DDBJ databases">
        <title>Cognatishimia coralii sp. nov., a marine bacterium isolated from coral surrounding seawater.</title>
        <authorList>
            <person name="Liu X."/>
            <person name="Liu S."/>
            <person name="Sun H."/>
            <person name="Zhang Y."/>
        </authorList>
    </citation>
    <scope>NUCLEOTIDE SEQUENCE [LARGE SCALE GENOMIC DNA]</scope>
    <source>
        <strain evidence="1 2">D5M38</strain>
    </source>
</reference>
<dbReference type="EMBL" id="JBBGAZ010000010">
    <property type="protein sequence ID" value="MEJ5219589.1"/>
    <property type="molecule type" value="Genomic_DNA"/>
</dbReference>